<comment type="caution">
    <text evidence="3">The sequence shown here is derived from an EMBL/GenBank/DDBJ whole genome shotgun (WGS) entry which is preliminary data.</text>
</comment>
<keyword evidence="1" id="KW-0472">Membrane</keyword>
<dbReference type="SUPFAM" id="SSF140591">
    <property type="entry name" value="Type III secretion system domain"/>
    <property type="match status" value="1"/>
</dbReference>
<dbReference type="GeneID" id="81125306"/>
<reference evidence="3 4" key="1">
    <citation type="journal article" date="2019" name="Int. J. Syst. Evol. Microbiol.">
        <title>The Global Catalogue of Microorganisms (GCM) 10K type strain sequencing project: providing services to taxonomists for standard genome sequencing and annotation.</title>
        <authorList>
            <consortium name="The Broad Institute Genomics Platform"/>
            <consortium name="The Broad Institute Genome Sequencing Center for Infectious Disease"/>
            <person name="Wu L."/>
            <person name="Ma J."/>
        </authorList>
    </citation>
    <scope>NUCLEOTIDE SEQUENCE [LARGE SCALE GENOMIC DNA]</scope>
    <source>
        <strain evidence="3 4">DT31</strain>
    </source>
</reference>
<dbReference type="EMBL" id="JBHTAH010000005">
    <property type="protein sequence ID" value="MFC7069554.1"/>
    <property type="molecule type" value="Genomic_DNA"/>
</dbReference>
<feature type="domain" description="DUF7260" evidence="2">
    <location>
        <begin position="57"/>
        <end position="295"/>
    </location>
</feature>
<evidence type="ECO:0000313" key="4">
    <source>
        <dbReference type="Proteomes" id="UP001596461"/>
    </source>
</evidence>
<keyword evidence="1" id="KW-0812">Transmembrane</keyword>
<protein>
    <recommendedName>
        <fullName evidence="2">DUF7260 domain-containing protein</fullName>
    </recommendedName>
</protein>
<name>A0ABD5W896_9EURY</name>
<organism evidence="3 4">
    <name type="scientific">Halobaculum lipolyticum</name>
    <dbReference type="NCBI Taxonomy" id="3032001"/>
    <lineage>
        <taxon>Archaea</taxon>
        <taxon>Methanobacteriati</taxon>
        <taxon>Methanobacteriota</taxon>
        <taxon>Stenosarchaea group</taxon>
        <taxon>Halobacteria</taxon>
        <taxon>Halobacteriales</taxon>
        <taxon>Haloferacaceae</taxon>
        <taxon>Halobaculum</taxon>
    </lineage>
</organism>
<dbReference type="RefSeq" id="WP_284030473.1">
    <property type="nucleotide sequence ID" value="NZ_CP126154.1"/>
</dbReference>
<evidence type="ECO:0000259" key="2">
    <source>
        <dbReference type="Pfam" id="PF23921"/>
    </source>
</evidence>
<dbReference type="Proteomes" id="UP001596461">
    <property type="component" value="Unassembled WGS sequence"/>
</dbReference>
<gene>
    <name evidence="3" type="ORF">ACFQL9_07870</name>
</gene>
<feature type="transmembrane region" description="Helical" evidence="1">
    <location>
        <begin position="34"/>
        <end position="56"/>
    </location>
</feature>
<proteinExistence type="predicted"/>
<evidence type="ECO:0000313" key="3">
    <source>
        <dbReference type="EMBL" id="MFC7069554.1"/>
    </source>
</evidence>
<dbReference type="AlphaFoldDB" id="A0ABD5W896"/>
<evidence type="ECO:0000256" key="1">
    <source>
        <dbReference type="SAM" id="Phobius"/>
    </source>
</evidence>
<sequence length="306" mass="32737">MRGTSHGVGRLSTGPVEEGVQEMCRAAACDHPDIAVGLAVLGVTVAFLLAVGAVLARLDGAGEALAEELSRTRAERDAFERFRRRVAALESHELSQPTPMGAGTNVLAATTSGGPGDGGGLAAAREAYRETVMATAHYEEEYDETLAENVVEEFSGAVAGALVEDGGALTPTLRATLAGGAERASEQRSEMLTKLETEQSALSEAESTLAPAVEAGERTLDRDLSYATYTDIVGEYERLEWHENRVETLLTDRQGRIHDEEGERRYWFDYLYRSLSSPYPVLSAGAETLALVDDAKRALASAASER</sequence>
<keyword evidence="1" id="KW-1133">Transmembrane helix</keyword>
<dbReference type="Pfam" id="PF23921">
    <property type="entry name" value="DUF7260"/>
    <property type="match status" value="1"/>
</dbReference>
<dbReference type="InterPro" id="IPR055684">
    <property type="entry name" value="DUF7260"/>
</dbReference>
<accession>A0ABD5W896</accession>
<keyword evidence="4" id="KW-1185">Reference proteome</keyword>